<reference evidence="3 4" key="1">
    <citation type="submission" date="2018-08" db="EMBL/GenBank/DDBJ databases">
        <title>Streptomyces NEAU-D10 sp. nov., a novel Actinomycete isolated from soil.</title>
        <authorList>
            <person name="Jin L."/>
        </authorList>
    </citation>
    <scope>NUCLEOTIDE SEQUENCE [LARGE SCALE GENOMIC DNA]</scope>
    <source>
        <strain evidence="3 4">NEAU-D10</strain>
    </source>
</reference>
<feature type="domain" description="IPT/TIG" evidence="2">
    <location>
        <begin position="5"/>
        <end position="77"/>
    </location>
</feature>
<evidence type="ECO:0000259" key="2">
    <source>
        <dbReference type="Pfam" id="PF01833"/>
    </source>
</evidence>
<dbReference type="InterPro" id="IPR014756">
    <property type="entry name" value="Ig_E-set"/>
</dbReference>
<protein>
    <recommendedName>
        <fullName evidence="2">IPT/TIG domain-containing protein</fullName>
    </recommendedName>
</protein>
<dbReference type="SUPFAM" id="SSF81296">
    <property type="entry name" value="E set domains"/>
    <property type="match status" value="2"/>
</dbReference>
<evidence type="ECO:0000313" key="3">
    <source>
        <dbReference type="EMBL" id="REK84820.1"/>
    </source>
</evidence>
<gene>
    <name evidence="3" type="ORF">DY245_41215</name>
</gene>
<evidence type="ECO:0000256" key="1">
    <source>
        <dbReference type="ARBA" id="ARBA00022729"/>
    </source>
</evidence>
<dbReference type="Gene3D" id="2.60.40.10">
    <property type="entry name" value="Immunoglobulins"/>
    <property type="match status" value="2"/>
</dbReference>
<dbReference type="EMBL" id="QUAC01000473">
    <property type="protein sequence ID" value="REK84820.1"/>
    <property type="molecule type" value="Genomic_DNA"/>
</dbReference>
<sequence>MIVAPHLGPLAGGNAVTLTGIGLSDATEVHFGTVCAGHFTAGSDTRIEVTVPAGSAGNTPVTVITAGGTSDAVSYAYLPPPVVTTVSPRTGLRSGGALVALTGTGLGRTVAVLCGAVPAAFTAVDDHRVAVVVPPGPAGPVSVIAVTPGGSSPAVTCTRALPPHL</sequence>
<dbReference type="Pfam" id="PF01833">
    <property type="entry name" value="TIG"/>
    <property type="match status" value="2"/>
</dbReference>
<dbReference type="GO" id="GO:0005975">
    <property type="term" value="P:carbohydrate metabolic process"/>
    <property type="evidence" value="ECO:0007669"/>
    <property type="project" value="UniProtKB-ARBA"/>
</dbReference>
<organism evidence="3 4">
    <name type="scientific">Streptomyces inhibens</name>
    <dbReference type="NCBI Taxonomy" id="2293571"/>
    <lineage>
        <taxon>Bacteria</taxon>
        <taxon>Bacillati</taxon>
        <taxon>Actinomycetota</taxon>
        <taxon>Actinomycetes</taxon>
        <taxon>Kitasatosporales</taxon>
        <taxon>Streptomycetaceae</taxon>
        <taxon>Streptomyces</taxon>
    </lineage>
</organism>
<evidence type="ECO:0000313" key="4">
    <source>
        <dbReference type="Proteomes" id="UP000262477"/>
    </source>
</evidence>
<accession>A0A371PQN0</accession>
<dbReference type="RefSeq" id="WP_128512225.1">
    <property type="nucleotide sequence ID" value="NZ_QUAC01000473.1"/>
</dbReference>
<proteinExistence type="predicted"/>
<keyword evidence="4" id="KW-1185">Reference proteome</keyword>
<comment type="caution">
    <text evidence="3">The sequence shown here is derived from an EMBL/GenBank/DDBJ whole genome shotgun (WGS) entry which is preliminary data.</text>
</comment>
<dbReference type="AlphaFoldDB" id="A0A371PQN0"/>
<keyword evidence="1" id="KW-0732">Signal</keyword>
<dbReference type="InterPro" id="IPR002909">
    <property type="entry name" value="IPT_dom"/>
</dbReference>
<dbReference type="InterPro" id="IPR052387">
    <property type="entry name" value="Fibrocystin"/>
</dbReference>
<dbReference type="Proteomes" id="UP000262477">
    <property type="component" value="Unassembled WGS sequence"/>
</dbReference>
<dbReference type="PANTHER" id="PTHR46769:SF2">
    <property type="entry name" value="FIBROCYSTIN-L ISOFORM 2 PRECURSOR-RELATED"/>
    <property type="match status" value="1"/>
</dbReference>
<dbReference type="PANTHER" id="PTHR46769">
    <property type="entry name" value="POLYCYSTIC KIDNEY AND HEPATIC DISEASE 1 (AUTOSOMAL RECESSIVE)-LIKE 1"/>
    <property type="match status" value="1"/>
</dbReference>
<feature type="domain" description="IPT/TIG" evidence="2">
    <location>
        <begin position="81"/>
        <end position="154"/>
    </location>
</feature>
<dbReference type="InterPro" id="IPR013783">
    <property type="entry name" value="Ig-like_fold"/>
</dbReference>
<name>A0A371PQN0_STRIH</name>
<dbReference type="OrthoDB" id="3289082at2"/>